<evidence type="ECO:0000313" key="4">
    <source>
        <dbReference type="EMBL" id="CAA7031351.1"/>
    </source>
</evidence>
<gene>
    <name evidence="4" type="ORF">MERR_LOCUS18586</name>
</gene>
<feature type="repeat" description="PPR" evidence="3">
    <location>
        <begin position="336"/>
        <end position="371"/>
    </location>
</feature>
<feature type="repeat" description="PPR" evidence="3">
    <location>
        <begin position="474"/>
        <end position="508"/>
    </location>
</feature>
<name>A0A6D2IUK7_9BRAS</name>
<feature type="repeat" description="PPR" evidence="3">
    <location>
        <begin position="301"/>
        <end position="335"/>
    </location>
</feature>
<dbReference type="NCBIfam" id="TIGR00756">
    <property type="entry name" value="PPR"/>
    <property type="match status" value="6"/>
</dbReference>
<dbReference type="EMBL" id="CACVBM020001107">
    <property type="protein sequence ID" value="CAA7031351.1"/>
    <property type="molecule type" value="Genomic_DNA"/>
</dbReference>
<comment type="similarity">
    <text evidence="1">Belongs to the PPR family. P subfamily.</text>
</comment>
<accession>A0A6D2IUK7</accession>
<proteinExistence type="inferred from homology"/>
<protein>
    <recommendedName>
        <fullName evidence="6">Pentacotripeptide-repeat region of PRORP domain-containing protein</fullName>
    </recommendedName>
</protein>
<dbReference type="PROSITE" id="PS51375">
    <property type="entry name" value="PPR"/>
    <property type="match status" value="6"/>
</dbReference>
<evidence type="ECO:0000256" key="3">
    <source>
        <dbReference type="PROSITE-ProRule" id="PRU00708"/>
    </source>
</evidence>
<feature type="repeat" description="PPR" evidence="3">
    <location>
        <begin position="265"/>
        <end position="300"/>
    </location>
</feature>
<evidence type="ECO:0000256" key="1">
    <source>
        <dbReference type="ARBA" id="ARBA00007626"/>
    </source>
</evidence>
<dbReference type="InterPro" id="IPR002885">
    <property type="entry name" value="PPR_rpt"/>
</dbReference>
<dbReference type="Pfam" id="PF12854">
    <property type="entry name" value="PPR_1"/>
    <property type="match status" value="1"/>
</dbReference>
<dbReference type="AlphaFoldDB" id="A0A6D2IUK7"/>
<keyword evidence="2" id="KW-0677">Repeat</keyword>
<sequence>MRGISLVRSRLSIYRAPAVTYLRSITISPNSSNLCNLRPNSEPFIARMLPLGLSSMFSTSELNSELVGFTQSNDDDENEEEIDFDIISDEVVTEDVLKISKLLKDCGSNRKKLRDKLEQCDVKPSNELVVEILSQARNDWETAFTFFLWAGKQRGYVRSVREYHSMISILGKMRKFDTAWTLIDEMRKFSPSSLVNSQTLLIMIRKYCAVHDVAKAINTFHAYKRFKLEMGIDDFQSLLSALCRYKNVQDAEHLIFCNKETYPFDAKSFNIVLNGWCNIVCSPREAERVWMEMGNVGVEHDVVSYSSMISCYSKGGNLHKVLRLFDRMKKEGIEPDRKAYNAVIHALAKARFVAEAMNMMKTMEEEKGMKPNVVTYNSLIKPLCKAKRTEEAKRVFDEMMERGIVGTIPTYHAFIRILRTGEEVFELLGKMRKMGCEPTVDTYIMLIRKFCRWRDFGNVVLLWDEMKEKGVGPDLSSYIVLIHGLFLNGKIEEAYGYYKEMKEKGMRPDESVEEKIQSWFSGKQYAEQRMVDSKGDVAGVDKRGTLKKCEREENFLQQPEVRKVVRGHGYSFWDE</sequence>
<organism evidence="4 5">
    <name type="scientific">Microthlaspi erraticum</name>
    <dbReference type="NCBI Taxonomy" id="1685480"/>
    <lineage>
        <taxon>Eukaryota</taxon>
        <taxon>Viridiplantae</taxon>
        <taxon>Streptophyta</taxon>
        <taxon>Embryophyta</taxon>
        <taxon>Tracheophyta</taxon>
        <taxon>Spermatophyta</taxon>
        <taxon>Magnoliopsida</taxon>
        <taxon>eudicotyledons</taxon>
        <taxon>Gunneridae</taxon>
        <taxon>Pentapetalae</taxon>
        <taxon>rosids</taxon>
        <taxon>malvids</taxon>
        <taxon>Brassicales</taxon>
        <taxon>Brassicaceae</taxon>
        <taxon>Coluteocarpeae</taxon>
        <taxon>Microthlaspi</taxon>
    </lineage>
</organism>
<dbReference type="Pfam" id="PF01535">
    <property type="entry name" value="PPR"/>
    <property type="match status" value="1"/>
</dbReference>
<dbReference type="Pfam" id="PF13041">
    <property type="entry name" value="PPR_2"/>
    <property type="match status" value="2"/>
</dbReference>
<evidence type="ECO:0000256" key="2">
    <source>
        <dbReference type="ARBA" id="ARBA00022737"/>
    </source>
</evidence>
<feature type="repeat" description="PPR" evidence="3">
    <location>
        <begin position="439"/>
        <end position="473"/>
    </location>
</feature>
<dbReference type="Pfam" id="PF13812">
    <property type="entry name" value="PPR_3"/>
    <property type="match status" value="1"/>
</dbReference>
<dbReference type="InterPro" id="IPR011990">
    <property type="entry name" value="TPR-like_helical_dom_sf"/>
</dbReference>
<dbReference type="PANTHER" id="PTHR47939:SF5">
    <property type="entry name" value="PENTACOTRIPEPTIDE-REPEAT REGION OF PRORP DOMAIN-CONTAINING PROTEIN"/>
    <property type="match status" value="1"/>
</dbReference>
<feature type="repeat" description="PPR" evidence="3">
    <location>
        <begin position="372"/>
        <end position="406"/>
    </location>
</feature>
<dbReference type="OrthoDB" id="185373at2759"/>
<evidence type="ECO:0000313" key="5">
    <source>
        <dbReference type="Proteomes" id="UP000467841"/>
    </source>
</evidence>
<dbReference type="Gene3D" id="1.25.40.10">
    <property type="entry name" value="Tetratricopeptide repeat domain"/>
    <property type="match status" value="3"/>
</dbReference>
<reference evidence="4" key="1">
    <citation type="submission" date="2020-01" db="EMBL/GenBank/DDBJ databases">
        <authorList>
            <person name="Mishra B."/>
        </authorList>
    </citation>
    <scope>NUCLEOTIDE SEQUENCE [LARGE SCALE GENOMIC DNA]</scope>
</reference>
<keyword evidence="5" id="KW-1185">Reference proteome</keyword>
<evidence type="ECO:0008006" key="6">
    <source>
        <dbReference type="Google" id="ProtNLM"/>
    </source>
</evidence>
<dbReference type="Proteomes" id="UP000467841">
    <property type="component" value="Unassembled WGS sequence"/>
</dbReference>
<comment type="caution">
    <text evidence="4">The sequence shown here is derived from an EMBL/GenBank/DDBJ whole genome shotgun (WGS) entry which is preliminary data.</text>
</comment>
<dbReference type="PANTHER" id="PTHR47939">
    <property type="entry name" value="MEMBRANE-ASSOCIATED SALT-INDUCIBLE PROTEIN-LIKE"/>
    <property type="match status" value="1"/>
</dbReference>
<dbReference type="InterPro" id="IPR050667">
    <property type="entry name" value="PPR-containing_protein"/>
</dbReference>